<organism evidence="3 4">
    <name type="scientific">Thalassotalea eurytherma</name>
    <dbReference type="NCBI Taxonomy" id="1144278"/>
    <lineage>
        <taxon>Bacteria</taxon>
        <taxon>Pseudomonadati</taxon>
        <taxon>Pseudomonadota</taxon>
        <taxon>Gammaproteobacteria</taxon>
        <taxon>Alteromonadales</taxon>
        <taxon>Colwelliaceae</taxon>
        <taxon>Thalassotalea</taxon>
    </lineage>
</organism>
<evidence type="ECO:0000256" key="1">
    <source>
        <dbReference type="ARBA" id="ARBA00022481"/>
    </source>
</evidence>
<dbReference type="PANTHER" id="PTHR30093">
    <property type="entry name" value="GENERAL SECRETION PATHWAY PROTEIN G"/>
    <property type="match status" value="1"/>
</dbReference>
<keyword evidence="2" id="KW-1133">Transmembrane helix</keyword>
<keyword evidence="2" id="KW-0812">Transmembrane</keyword>
<dbReference type="InterPro" id="IPR000983">
    <property type="entry name" value="Bac_GSPG_pilin"/>
</dbReference>
<evidence type="ECO:0000313" key="4">
    <source>
        <dbReference type="Proteomes" id="UP001157133"/>
    </source>
</evidence>
<comment type="caution">
    <text evidence="3">The sequence shown here is derived from an EMBL/GenBank/DDBJ whole genome shotgun (WGS) entry which is preliminary data.</text>
</comment>
<keyword evidence="2" id="KW-0472">Membrane</keyword>
<accession>A0ABQ6H0Q2</accession>
<dbReference type="Pfam" id="PF16732">
    <property type="entry name" value="ComP_DUS"/>
    <property type="match status" value="1"/>
</dbReference>
<dbReference type="Gene3D" id="3.30.700.10">
    <property type="entry name" value="Glycoprotein, Type 4 Pilin"/>
    <property type="match status" value="1"/>
</dbReference>
<dbReference type="SUPFAM" id="SSF54523">
    <property type="entry name" value="Pili subunits"/>
    <property type="match status" value="1"/>
</dbReference>
<feature type="transmembrane region" description="Helical" evidence="2">
    <location>
        <begin position="7"/>
        <end position="28"/>
    </location>
</feature>
<dbReference type="RefSeq" id="WP_284207126.1">
    <property type="nucleotide sequence ID" value="NZ_BSSU01000005.1"/>
</dbReference>
<dbReference type="EMBL" id="BSSU01000005">
    <property type="protein sequence ID" value="GLX81791.1"/>
    <property type="molecule type" value="Genomic_DNA"/>
</dbReference>
<keyword evidence="4" id="KW-1185">Reference proteome</keyword>
<reference evidence="3 4" key="1">
    <citation type="submission" date="2023-03" db="EMBL/GenBank/DDBJ databases">
        <title>Draft genome sequence of Thalassotalea eurytherma JCM 18482T.</title>
        <authorList>
            <person name="Sawabe T."/>
        </authorList>
    </citation>
    <scope>NUCLEOTIDE SEQUENCE [LARGE SCALE GENOMIC DNA]</scope>
    <source>
        <strain evidence="3 4">JCM 18482</strain>
    </source>
</reference>
<proteinExistence type="predicted"/>
<dbReference type="InterPro" id="IPR012902">
    <property type="entry name" value="N_methyl_site"/>
</dbReference>
<evidence type="ECO:0000256" key="2">
    <source>
        <dbReference type="SAM" id="Phobius"/>
    </source>
</evidence>
<dbReference type="Proteomes" id="UP001157133">
    <property type="component" value="Unassembled WGS sequence"/>
</dbReference>
<keyword evidence="1" id="KW-0488">Methylation</keyword>
<name>A0ABQ6H0Q2_9GAMM</name>
<dbReference type="InterPro" id="IPR031982">
    <property type="entry name" value="PilE-like"/>
</dbReference>
<evidence type="ECO:0000313" key="3">
    <source>
        <dbReference type="EMBL" id="GLX81791.1"/>
    </source>
</evidence>
<dbReference type="Pfam" id="PF07963">
    <property type="entry name" value="N_methyl"/>
    <property type="match status" value="1"/>
</dbReference>
<dbReference type="NCBIfam" id="TIGR02532">
    <property type="entry name" value="IV_pilin_GFxxxE"/>
    <property type="match status" value="1"/>
</dbReference>
<gene>
    <name evidence="3" type="primary">pilE</name>
    <name evidence="3" type="ORF">theurythT_12430</name>
</gene>
<dbReference type="PANTHER" id="PTHR30093:SF47">
    <property type="entry name" value="TYPE IV PILUS NON-CORE MINOR PILIN PILE"/>
    <property type="match status" value="1"/>
</dbReference>
<dbReference type="PRINTS" id="PR00813">
    <property type="entry name" value="BCTERIALGSPG"/>
</dbReference>
<dbReference type="PROSITE" id="PS00409">
    <property type="entry name" value="PROKAR_NTER_METHYL"/>
    <property type="match status" value="1"/>
</dbReference>
<dbReference type="InterPro" id="IPR045584">
    <property type="entry name" value="Pilin-like"/>
</dbReference>
<sequence length="136" mass="14939">MRKQNKGVTLIELMVAVAIIGILAGVAYPSYVDFVTRSNRAEPQQELLRIANLQEMYYVDNREYTADMKALGLNADPYITDSGLYSIDATLNTNKDEFILKATAQGTQATNDSACLTMQVTETGAKSATSADCWEK</sequence>
<protein>
    <submittedName>
        <fullName evidence="3">Type IV minor pilin protein PilE</fullName>
    </submittedName>
</protein>